<dbReference type="GO" id="GO:0009083">
    <property type="term" value="P:branched-chain amino acid catabolic process"/>
    <property type="evidence" value="ECO:0007669"/>
    <property type="project" value="TreeGrafter"/>
</dbReference>
<dbReference type="CDD" id="cd02000">
    <property type="entry name" value="TPP_E1_PDC_ADC_BCADC"/>
    <property type="match status" value="1"/>
</dbReference>
<comment type="catalytic activity">
    <reaction evidence="4">
        <text>N(6)-[(R)-lipoyl]-L-lysyl-[protein] + 3-methyl-2-oxobutanoate + H(+) = N(6)-[(R)-S(8)-2-methylpropanoyldihydrolipoyl]-L-lysyl-[protein] + CO2</text>
        <dbReference type="Rhea" id="RHEA:13457"/>
        <dbReference type="Rhea" id="RHEA-COMP:10474"/>
        <dbReference type="Rhea" id="RHEA-COMP:10497"/>
        <dbReference type="ChEBI" id="CHEBI:11851"/>
        <dbReference type="ChEBI" id="CHEBI:15378"/>
        <dbReference type="ChEBI" id="CHEBI:16526"/>
        <dbReference type="ChEBI" id="CHEBI:83099"/>
        <dbReference type="ChEBI" id="CHEBI:83142"/>
        <dbReference type="EC" id="1.2.4.4"/>
    </reaction>
</comment>
<comment type="function">
    <text evidence="4">The branched-chain alpha-keto dehydrogenase complex catalyzes the overall conversion of alpha-keto acids to acyl-CoA and CO(2). It contains multiple copies of three enzymatic components: branched-chain alpha-keto acid decarboxylase (E1), lipoamide acyltransferase (E2) and lipoamide dehydrogenase (E3).</text>
</comment>
<evidence type="ECO:0000256" key="4">
    <source>
        <dbReference type="RuleBase" id="RU365014"/>
    </source>
</evidence>
<dbReference type="InterPro" id="IPR050771">
    <property type="entry name" value="Alpha-ketoacid_DH_E1_comp"/>
</dbReference>
<comment type="similarity">
    <text evidence="1 4">Belongs to the BCKDHA family.</text>
</comment>
<reference evidence="6" key="1">
    <citation type="submission" date="2023-03" db="EMBL/GenBank/DDBJ databases">
        <authorList>
            <person name="Steffen K."/>
            <person name="Cardenas P."/>
        </authorList>
    </citation>
    <scope>NUCLEOTIDE SEQUENCE</scope>
</reference>
<sequence>MANAVDAKTLDESTLLEIYGKMVLSRTLDERIWMLNRQGKAAIMASSQGHEAAQIGSVYALRRGTDQFYIYYRDLAVMLTLGMTPREIMLGFTAKVGEPLSGARQFPTHGAYPELGLINLSNVIATQLPQAVGAALAIRMRREDGIVIAYFGDGASSFGDTHEAMNFAAIHRLPVIFMCENNKYATSVPQHRQMAVDSVASRAEGYGMPGISIDGCDVIAVFEAVSEAASRARNGGGPTLIEAQVERYLPHTSDDDDTRYRPREEIEEARLRDPLKLFGERLMAMGILDNAASEHIYSEARAEVNAVTDYR</sequence>
<dbReference type="EC" id="1.2.4.4" evidence="4"/>
<dbReference type="Gene3D" id="3.40.50.970">
    <property type="match status" value="1"/>
</dbReference>
<evidence type="ECO:0000256" key="2">
    <source>
        <dbReference type="ARBA" id="ARBA00022946"/>
    </source>
</evidence>
<dbReference type="AlphaFoldDB" id="A0AA35RJG7"/>
<name>A0AA35RJG7_GEOBA</name>
<dbReference type="EMBL" id="CASHTH010001174">
    <property type="protein sequence ID" value="CAI8012259.1"/>
    <property type="molecule type" value="Genomic_DNA"/>
</dbReference>
<comment type="caution">
    <text evidence="6">The sequence shown here is derived from an EMBL/GenBank/DDBJ whole genome shotgun (WGS) entry which is preliminary data.</text>
</comment>
<comment type="cofactor">
    <cofactor evidence="4">
        <name>thiamine diphosphate</name>
        <dbReference type="ChEBI" id="CHEBI:58937"/>
    </cofactor>
</comment>
<keyword evidence="4" id="KW-0786">Thiamine pyrophosphate</keyword>
<dbReference type="SUPFAM" id="SSF52518">
    <property type="entry name" value="Thiamin diphosphate-binding fold (THDP-binding)"/>
    <property type="match status" value="1"/>
</dbReference>
<dbReference type="InterPro" id="IPR001017">
    <property type="entry name" value="DH_E1"/>
</dbReference>
<dbReference type="PANTHER" id="PTHR43380">
    <property type="entry name" value="2-OXOISOVALERATE DEHYDROGENASE SUBUNIT ALPHA, MITOCHONDRIAL"/>
    <property type="match status" value="1"/>
</dbReference>
<keyword evidence="3 4" id="KW-0560">Oxidoreductase</keyword>
<proteinExistence type="inferred from homology"/>
<keyword evidence="7" id="KW-1185">Reference proteome</keyword>
<dbReference type="Proteomes" id="UP001174909">
    <property type="component" value="Unassembled WGS sequence"/>
</dbReference>
<protein>
    <recommendedName>
        <fullName evidence="4">2-oxoisovalerate dehydrogenase subunit alpha</fullName>
        <ecNumber evidence="4">1.2.4.4</ecNumber>
    </recommendedName>
    <alternativeName>
        <fullName evidence="4">Branched-chain alpha-keto acid dehydrogenase E1 component alpha chain</fullName>
    </alternativeName>
</protein>
<dbReference type="Pfam" id="PF00676">
    <property type="entry name" value="E1_dh"/>
    <property type="match status" value="1"/>
</dbReference>
<evidence type="ECO:0000259" key="5">
    <source>
        <dbReference type="Pfam" id="PF00676"/>
    </source>
</evidence>
<feature type="domain" description="Dehydrogenase E1 component" evidence="5">
    <location>
        <begin position="21"/>
        <end position="306"/>
    </location>
</feature>
<dbReference type="GO" id="GO:0003863">
    <property type="term" value="F:branched-chain 2-oxo acid dehydrogenase activity"/>
    <property type="evidence" value="ECO:0007669"/>
    <property type="project" value="UniProtKB-EC"/>
</dbReference>
<dbReference type="InterPro" id="IPR029061">
    <property type="entry name" value="THDP-binding"/>
</dbReference>
<dbReference type="PANTHER" id="PTHR43380:SF1">
    <property type="entry name" value="2-OXOISOVALERATE DEHYDROGENASE SUBUNIT ALPHA, MITOCHONDRIAL"/>
    <property type="match status" value="1"/>
</dbReference>
<evidence type="ECO:0000256" key="1">
    <source>
        <dbReference type="ARBA" id="ARBA00008646"/>
    </source>
</evidence>
<evidence type="ECO:0000313" key="7">
    <source>
        <dbReference type="Proteomes" id="UP001174909"/>
    </source>
</evidence>
<evidence type="ECO:0000256" key="3">
    <source>
        <dbReference type="ARBA" id="ARBA00023002"/>
    </source>
</evidence>
<evidence type="ECO:0000313" key="6">
    <source>
        <dbReference type="EMBL" id="CAI8012259.1"/>
    </source>
</evidence>
<keyword evidence="2" id="KW-0809">Transit peptide</keyword>
<organism evidence="6 7">
    <name type="scientific">Geodia barretti</name>
    <name type="common">Barrett's horny sponge</name>
    <dbReference type="NCBI Taxonomy" id="519541"/>
    <lineage>
        <taxon>Eukaryota</taxon>
        <taxon>Metazoa</taxon>
        <taxon>Porifera</taxon>
        <taxon>Demospongiae</taxon>
        <taxon>Heteroscleromorpha</taxon>
        <taxon>Tetractinellida</taxon>
        <taxon>Astrophorina</taxon>
        <taxon>Geodiidae</taxon>
        <taxon>Geodia</taxon>
    </lineage>
</organism>
<gene>
    <name evidence="6" type="ORF">GBAR_LOCUS7873</name>
</gene>
<accession>A0AA35RJG7</accession>